<reference evidence="7 8" key="1">
    <citation type="journal article" date="2019" name="ISME J.">
        <title>Genome analyses of uncultured TG2/ZB3 bacteria in 'Margulisbacteria' specifically attached to ectosymbiotic spirochetes of protists in the termite gut.</title>
        <authorList>
            <person name="Utami Y.D."/>
            <person name="Kuwahara H."/>
            <person name="Igai K."/>
            <person name="Murakami T."/>
            <person name="Sugaya K."/>
            <person name="Morikawa T."/>
            <person name="Nagura Y."/>
            <person name="Yuki M."/>
            <person name="Deevong P."/>
            <person name="Inoue T."/>
            <person name="Kihara K."/>
            <person name="Lo N."/>
            <person name="Yamada A."/>
            <person name="Ohkuma M."/>
            <person name="Hongoh Y."/>
        </authorList>
    </citation>
    <scope>NUCLEOTIDE SEQUENCE [LARGE SCALE GENOMIC DNA]</scope>
    <source>
        <strain evidence="7">NkOx7-01</strain>
    </source>
</reference>
<dbReference type="SMART" id="SM00382">
    <property type="entry name" value="AAA"/>
    <property type="match status" value="2"/>
</dbReference>
<dbReference type="InterPro" id="IPR019489">
    <property type="entry name" value="Clp_ATPase_C"/>
</dbReference>
<dbReference type="SMART" id="SM01086">
    <property type="entry name" value="ClpB_D2-small"/>
    <property type="match status" value="1"/>
</dbReference>
<dbReference type="InterPro" id="IPR003593">
    <property type="entry name" value="AAA+_ATPase"/>
</dbReference>
<dbReference type="InterPro" id="IPR004176">
    <property type="entry name" value="Clp_R_N"/>
</dbReference>
<protein>
    <submittedName>
        <fullName evidence="7">Chaperone protein ClpB</fullName>
    </submittedName>
</protein>
<evidence type="ECO:0000313" key="8">
    <source>
        <dbReference type="Proteomes" id="UP000269352"/>
    </source>
</evidence>
<gene>
    <name evidence="7" type="primary">clpB</name>
    <name evidence="7" type="ORF">NO1_0902</name>
</gene>
<dbReference type="PANTHER" id="PTHR11638:SF18">
    <property type="entry name" value="HEAT SHOCK PROTEIN 104"/>
    <property type="match status" value="1"/>
</dbReference>
<dbReference type="AlphaFoldDB" id="A0A388TB24"/>
<dbReference type="InterPro" id="IPR028299">
    <property type="entry name" value="ClpA/B_CS2"/>
</dbReference>
<dbReference type="GO" id="GO:0034605">
    <property type="term" value="P:cellular response to heat"/>
    <property type="evidence" value="ECO:0007669"/>
    <property type="project" value="TreeGrafter"/>
</dbReference>
<dbReference type="PROSITE" id="PS00871">
    <property type="entry name" value="CLPAB_2"/>
    <property type="match status" value="1"/>
</dbReference>
<dbReference type="Gene3D" id="3.40.50.300">
    <property type="entry name" value="P-loop containing nucleotide triphosphate hydrolases"/>
    <property type="match status" value="2"/>
</dbReference>
<dbReference type="InterPro" id="IPR001270">
    <property type="entry name" value="ClpA/B"/>
</dbReference>
<dbReference type="PANTHER" id="PTHR11638">
    <property type="entry name" value="ATP-DEPENDENT CLP PROTEASE"/>
    <property type="match status" value="1"/>
</dbReference>
<dbReference type="FunFam" id="3.40.50.300:FF:000010">
    <property type="entry name" value="Chaperone clpB 1, putative"/>
    <property type="match status" value="1"/>
</dbReference>
<dbReference type="Pfam" id="PF10431">
    <property type="entry name" value="ClpB_D2-small"/>
    <property type="match status" value="1"/>
</dbReference>
<dbReference type="InterPro" id="IPR041546">
    <property type="entry name" value="ClpA/ClpB_AAA_lid"/>
</dbReference>
<dbReference type="Pfam" id="PF17871">
    <property type="entry name" value="AAA_lid_9"/>
    <property type="match status" value="1"/>
</dbReference>
<dbReference type="Gene3D" id="1.10.1780.10">
    <property type="entry name" value="Clp, N-terminal domain"/>
    <property type="match status" value="1"/>
</dbReference>
<dbReference type="SUPFAM" id="SSF81923">
    <property type="entry name" value="Double Clp-N motif"/>
    <property type="match status" value="1"/>
</dbReference>
<dbReference type="EMBL" id="BGZN01000013">
    <property type="protein sequence ID" value="GBR73543.1"/>
    <property type="molecule type" value="Genomic_DNA"/>
</dbReference>
<sequence>MFSRFTEKAIQIIIAAQETAREFSSDSLGTDHLLLSLLESADKNDIINKVLAKINVNRDELIDDLEEIISSKAKPVVPDNIPFTPQVKRALGYAWEEARQLGHSSVSVEHLFMALLRDPDSVVAKVLGARNVALLAAKNAILSLLGPEVKTTGTEYKKPADTPLLNEFARDLTNLAMNNKLDPVVGREREIERIVQILSRRTKNNPVLTGDAGVGKTAIVEGLAQRILRKEVPKNLISKRVVTLDLGLIVAGTKYRGEFEDRMKKLLAEVKKAGNVIMFVDELHTMVGTGSTEGSLDVANMFKPAMARGEVQIIGATTLDEYRKYIEDDSALERRFQSVLVDPPSSEETLKILQGIIGRYEEYHEVKFSPESLEAAVSLSVRYITDRQLPDKAIDLIDEAAARVILKGKKAVVSAEDIAEIVALWKGIPVTQVSKNEAERLLAMETELKKRIIGQDEAISALVKAIKRGKAGLKDPKRPIGSFIFLGASGMGKTELAKALAEFMFGQQENMVRIDMSEYTEKHTVSRLVGAPPGYIGHDEGGQLTEPVRRRPYSVVLFDEIEKAATEVHNILLQIMDDGVLTDSNGRKVDFKNTIVIMTSNVGTQALKKDTTFGFIAGDDRSKRSYEKIKETVMNELKNAFPPEFLNRLDDTIVFRMLDKDDLQKIVRIMLADLNKRLANHNMALELSDAAASFLVEKGFVENQGARPLRRIIQDQVENALADKLLSREIAENSKVSIGLQDQELTFTPEKKTTRTRRKKLATA</sequence>
<keyword evidence="8" id="KW-1185">Reference proteome</keyword>
<evidence type="ECO:0000256" key="5">
    <source>
        <dbReference type="PROSITE-ProRule" id="PRU01251"/>
    </source>
</evidence>
<name>A0A388TB24_TERA1</name>
<keyword evidence="3" id="KW-0067">ATP-binding</keyword>
<dbReference type="Pfam" id="PF00004">
    <property type="entry name" value="AAA"/>
    <property type="match status" value="1"/>
</dbReference>
<dbReference type="GO" id="GO:0016887">
    <property type="term" value="F:ATP hydrolysis activity"/>
    <property type="evidence" value="ECO:0007669"/>
    <property type="project" value="InterPro"/>
</dbReference>
<dbReference type="SUPFAM" id="SSF52540">
    <property type="entry name" value="P-loop containing nucleoside triphosphate hydrolases"/>
    <property type="match status" value="2"/>
</dbReference>
<dbReference type="CDD" id="cd00009">
    <property type="entry name" value="AAA"/>
    <property type="match status" value="1"/>
</dbReference>
<evidence type="ECO:0000256" key="3">
    <source>
        <dbReference type="ARBA" id="ARBA00022840"/>
    </source>
</evidence>
<evidence type="ECO:0000256" key="1">
    <source>
        <dbReference type="ARBA" id="ARBA00022737"/>
    </source>
</evidence>
<dbReference type="CDD" id="cd19499">
    <property type="entry name" value="RecA-like_ClpB_Hsp104-like"/>
    <property type="match status" value="1"/>
</dbReference>
<dbReference type="InterPro" id="IPR027417">
    <property type="entry name" value="P-loop_NTPase"/>
</dbReference>
<dbReference type="GO" id="GO:0005524">
    <property type="term" value="F:ATP binding"/>
    <property type="evidence" value="ECO:0007669"/>
    <property type="project" value="UniProtKB-KW"/>
</dbReference>
<evidence type="ECO:0000256" key="2">
    <source>
        <dbReference type="ARBA" id="ARBA00022741"/>
    </source>
</evidence>
<dbReference type="InterPro" id="IPR003959">
    <property type="entry name" value="ATPase_AAA_core"/>
</dbReference>
<keyword evidence="4" id="KW-0143">Chaperone</keyword>
<evidence type="ECO:0000313" key="7">
    <source>
        <dbReference type="EMBL" id="GBR73543.1"/>
    </source>
</evidence>
<keyword evidence="1 5" id="KW-0677">Repeat</keyword>
<dbReference type="Gene3D" id="1.10.8.60">
    <property type="match status" value="2"/>
</dbReference>
<organism evidence="7 8">
    <name type="scientific">Termititenax aidoneus</name>
    <dbReference type="NCBI Taxonomy" id="2218524"/>
    <lineage>
        <taxon>Bacteria</taxon>
        <taxon>Bacillati</taxon>
        <taxon>Candidatus Margulisiibacteriota</taxon>
        <taxon>Candidatus Termititenacia</taxon>
        <taxon>Candidatus Termititenacales</taxon>
        <taxon>Candidatus Termititenacaceae</taxon>
        <taxon>Candidatus Termititenax</taxon>
    </lineage>
</organism>
<proteinExistence type="predicted"/>
<dbReference type="InterPro" id="IPR050130">
    <property type="entry name" value="ClpA_ClpB"/>
</dbReference>
<dbReference type="Pfam" id="PF02861">
    <property type="entry name" value="Clp_N"/>
    <property type="match status" value="1"/>
</dbReference>
<evidence type="ECO:0000256" key="4">
    <source>
        <dbReference type="ARBA" id="ARBA00023186"/>
    </source>
</evidence>
<comment type="caution">
    <text evidence="7">The sequence shown here is derived from an EMBL/GenBank/DDBJ whole genome shotgun (WGS) entry which is preliminary data.</text>
</comment>
<evidence type="ECO:0000259" key="6">
    <source>
        <dbReference type="PROSITE" id="PS51903"/>
    </source>
</evidence>
<dbReference type="FunFam" id="3.40.50.300:FF:000025">
    <property type="entry name" value="ATP-dependent Clp protease subunit"/>
    <property type="match status" value="1"/>
</dbReference>
<dbReference type="Proteomes" id="UP000269352">
    <property type="component" value="Unassembled WGS sequence"/>
</dbReference>
<dbReference type="InterPro" id="IPR036628">
    <property type="entry name" value="Clp_N_dom_sf"/>
</dbReference>
<accession>A0A388TB24</accession>
<keyword evidence="2" id="KW-0547">Nucleotide-binding</keyword>
<dbReference type="GO" id="GO:0005737">
    <property type="term" value="C:cytoplasm"/>
    <property type="evidence" value="ECO:0007669"/>
    <property type="project" value="TreeGrafter"/>
</dbReference>
<feature type="domain" description="Clp R" evidence="6">
    <location>
        <begin position="2"/>
        <end position="147"/>
    </location>
</feature>
<dbReference type="PROSITE" id="PS51903">
    <property type="entry name" value="CLP_R"/>
    <property type="match status" value="1"/>
</dbReference>
<dbReference type="PRINTS" id="PR00300">
    <property type="entry name" value="CLPPROTEASEA"/>
</dbReference>
<dbReference type="Pfam" id="PF07724">
    <property type="entry name" value="AAA_2"/>
    <property type="match status" value="1"/>
</dbReference>